<dbReference type="NCBIfam" id="NF040494">
    <property type="entry name" value="nitrored_ArsF"/>
    <property type="match status" value="1"/>
</dbReference>
<evidence type="ECO:0000313" key="2">
    <source>
        <dbReference type="EMBL" id="GAI45763.1"/>
    </source>
</evidence>
<sequence>MKPKRILAVVLLVFVVASLAYMVGKEQKSDSISGEDVNHPTSAVKNHDVTVDTAEVTPQGNQSSSTNKQEANAQRDTQLVVYYFHGDMRCPTCHRLETYAKEALDTHFADKLASKDIVWKVVNVNKPENRHFIQDYRLVTRSVIISETVNGREIRWKNLERIWQLVKDKESYLNYIRDSVSTFLEEGK</sequence>
<feature type="region of interest" description="Disordered" evidence="1">
    <location>
        <begin position="30"/>
        <end position="50"/>
    </location>
</feature>
<dbReference type="EMBL" id="BARV01026937">
    <property type="protein sequence ID" value="GAI45763.1"/>
    <property type="molecule type" value="Genomic_DNA"/>
</dbReference>
<organism evidence="2">
    <name type="scientific">marine sediment metagenome</name>
    <dbReference type="NCBI Taxonomy" id="412755"/>
    <lineage>
        <taxon>unclassified sequences</taxon>
        <taxon>metagenomes</taxon>
        <taxon>ecological metagenomes</taxon>
    </lineage>
</organism>
<evidence type="ECO:0000256" key="1">
    <source>
        <dbReference type="SAM" id="MobiDB-lite"/>
    </source>
</evidence>
<name>X1NQ80_9ZZZZ</name>
<dbReference type="AlphaFoldDB" id="X1NQ80"/>
<accession>X1NQ80</accession>
<reference evidence="2" key="1">
    <citation type="journal article" date="2014" name="Front. Microbiol.">
        <title>High frequency of phylogenetically diverse reductive dehalogenase-homologous genes in deep subseafloor sedimentary metagenomes.</title>
        <authorList>
            <person name="Kawai M."/>
            <person name="Futagami T."/>
            <person name="Toyoda A."/>
            <person name="Takaki Y."/>
            <person name="Nishi S."/>
            <person name="Hori S."/>
            <person name="Arai W."/>
            <person name="Tsubouchi T."/>
            <person name="Morono Y."/>
            <person name="Uchiyama I."/>
            <person name="Ito T."/>
            <person name="Fujiyama A."/>
            <person name="Inagaki F."/>
            <person name="Takami H."/>
        </authorList>
    </citation>
    <scope>NUCLEOTIDE SEQUENCE</scope>
    <source>
        <strain evidence="2">Expedition CK06-06</strain>
    </source>
</reference>
<comment type="caution">
    <text evidence="2">The sequence shown here is derived from an EMBL/GenBank/DDBJ whole genome shotgun (WGS) entry which is preliminary data.</text>
</comment>
<protein>
    <submittedName>
        <fullName evidence="2">Uncharacterized protein</fullName>
    </submittedName>
</protein>
<dbReference type="InterPro" id="IPR047698">
    <property type="entry name" value="ArsF-like"/>
</dbReference>
<proteinExistence type="predicted"/>
<gene>
    <name evidence="2" type="ORF">S06H3_43426</name>
</gene>